<dbReference type="Pfam" id="PF11459">
    <property type="entry name" value="AbiEi_3"/>
    <property type="match status" value="1"/>
</dbReference>
<dbReference type="InterPro" id="IPR021561">
    <property type="entry name" value="AbiEi_3"/>
</dbReference>
<organism evidence="2 3">
    <name type="scientific">Rahnella bonaserana</name>
    <dbReference type="NCBI Taxonomy" id="2816248"/>
    <lineage>
        <taxon>Bacteria</taxon>
        <taxon>Pseudomonadati</taxon>
        <taxon>Pseudomonadota</taxon>
        <taxon>Gammaproteobacteria</taxon>
        <taxon>Enterobacterales</taxon>
        <taxon>Yersiniaceae</taxon>
        <taxon>Rahnella</taxon>
    </lineage>
</organism>
<accession>A0ABS6LUU2</accession>
<reference evidence="2 3" key="1">
    <citation type="submission" date="2021-03" db="EMBL/GenBank/DDBJ databases">
        <title>Five novel Rahnella species.</title>
        <authorList>
            <person name="Brady C."/>
            <person name="Asselin J."/>
            <person name="Beer S."/>
            <person name="Bruberg M.B."/>
            <person name="Crampton B."/>
            <person name="Venter S."/>
            <person name="Arnold D."/>
            <person name="Denman S."/>
        </authorList>
    </citation>
    <scope>NUCLEOTIDE SEQUENCE [LARGE SCALE GENOMIC DNA]</scope>
    <source>
        <strain evidence="2 3">H11b</strain>
    </source>
</reference>
<dbReference type="RefSeq" id="WP_132964567.1">
    <property type="nucleotide sequence ID" value="NZ_CP126169.1"/>
</dbReference>
<gene>
    <name evidence="2" type="ORF">J1778_09730</name>
</gene>
<keyword evidence="3" id="KW-1185">Reference proteome</keyword>
<sequence>MLNTEARQHLKTLLPCGLITTKTWLQEQGLPRHFIDNAVKSRTLLMLAPGVYTRDESPLNWQGIVTSLQRMHPTPVTLGGLTALNLEGLAHYQLKGQVVPVSLYSSSPLPAWLNKITGRASFKGHSTRRLWPDSVMADKRFLRESQWQESLSPMLYSAPEKAMLELLSDVPKAISFEHADQIMQGLSTLSPRKLELLLQASGSIKSKRLFLWLAQRHNHAWFKYLKPDLYELGSGKREIAKSGRLDTTWNITVPKDM</sequence>
<evidence type="ECO:0000313" key="3">
    <source>
        <dbReference type="Proteomes" id="UP000734343"/>
    </source>
</evidence>
<feature type="domain" description="Transcriptional regulator AbiEi antitoxin N-terminal" evidence="1">
    <location>
        <begin position="8"/>
        <end position="92"/>
    </location>
</feature>
<evidence type="ECO:0000313" key="2">
    <source>
        <dbReference type="EMBL" id="MBU9855557.1"/>
    </source>
</evidence>
<dbReference type="Proteomes" id="UP000734343">
    <property type="component" value="Unassembled WGS sequence"/>
</dbReference>
<dbReference type="EMBL" id="JAFMOW010000060">
    <property type="protein sequence ID" value="MBU9855557.1"/>
    <property type="molecule type" value="Genomic_DNA"/>
</dbReference>
<name>A0ABS6LUU2_9GAMM</name>
<proteinExistence type="predicted"/>
<dbReference type="InterPro" id="IPR033455">
    <property type="entry name" value="AbiEi_3_N"/>
</dbReference>
<dbReference type="Pfam" id="PF17194">
    <property type="entry name" value="AbiEi_3_N"/>
    <property type="match status" value="1"/>
</dbReference>
<comment type="caution">
    <text evidence="2">The sequence shown here is derived from an EMBL/GenBank/DDBJ whole genome shotgun (WGS) entry which is preliminary data.</text>
</comment>
<evidence type="ECO:0000259" key="1">
    <source>
        <dbReference type="Pfam" id="PF17194"/>
    </source>
</evidence>
<protein>
    <submittedName>
        <fullName evidence="2">Type IV toxin-antitoxin system AbiEi family antitoxin</fullName>
    </submittedName>
</protein>